<evidence type="ECO:0000256" key="13">
    <source>
        <dbReference type="ARBA" id="ARBA00023136"/>
    </source>
</evidence>
<evidence type="ECO:0000256" key="14">
    <source>
        <dbReference type="ARBA" id="ARBA00023268"/>
    </source>
</evidence>
<gene>
    <name evidence="22" type="ORF">BZL54_06215</name>
</gene>
<protein>
    <submittedName>
        <fullName evidence="22">Penicillin-binding protein</fullName>
    </submittedName>
</protein>
<dbReference type="GO" id="GO:0005886">
    <property type="term" value="C:plasma membrane"/>
    <property type="evidence" value="ECO:0007669"/>
    <property type="project" value="UniProtKB-SubCell"/>
</dbReference>
<dbReference type="RefSeq" id="WP_096645101.1">
    <property type="nucleotide sequence ID" value="NZ_MTZU01000019.1"/>
</dbReference>
<feature type="region of interest" description="Disordered" evidence="18">
    <location>
        <begin position="732"/>
        <end position="773"/>
    </location>
</feature>
<dbReference type="InterPro" id="IPR023346">
    <property type="entry name" value="Lysozyme-like_dom_sf"/>
</dbReference>
<dbReference type="FunFam" id="1.10.3810.10:FF:000001">
    <property type="entry name" value="Penicillin-binding protein 1A"/>
    <property type="match status" value="1"/>
</dbReference>
<evidence type="ECO:0000256" key="12">
    <source>
        <dbReference type="ARBA" id="ARBA00022984"/>
    </source>
</evidence>
<evidence type="ECO:0000256" key="2">
    <source>
        <dbReference type="ARBA" id="ARBA00004752"/>
    </source>
</evidence>
<comment type="catalytic activity">
    <reaction evidence="16">
        <text>Preferential cleavage: (Ac)2-L-Lys-D-Ala-|-D-Ala. Also transpeptidation of peptidyl-alanyl moieties that are N-acyl substituents of D-alanine.</text>
        <dbReference type="EC" id="3.4.16.4"/>
    </reaction>
</comment>
<dbReference type="GO" id="GO:0008360">
    <property type="term" value="P:regulation of cell shape"/>
    <property type="evidence" value="ECO:0007669"/>
    <property type="project" value="UniProtKB-KW"/>
</dbReference>
<evidence type="ECO:0000256" key="3">
    <source>
        <dbReference type="ARBA" id="ARBA00007090"/>
    </source>
</evidence>
<dbReference type="Gene3D" id="1.10.3810.10">
    <property type="entry name" value="Biosynthetic peptidoglycan transglycosylase-like"/>
    <property type="match status" value="1"/>
</dbReference>
<evidence type="ECO:0000256" key="16">
    <source>
        <dbReference type="ARBA" id="ARBA00034000"/>
    </source>
</evidence>
<dbReference type="Pfam" id="PF00905">
    <property type="entry name" value="Transpeptidase"/>
    <property type="match status" value="1"/>
</dbReference>
<dbReference type="GO" id="GO:0030288">
    <property type="term" value="C:outer membrane-bounded periplasmic space"/>
    <property type="evidence" value="ECO:0007669"/>
    <property type="project" value="TreeGrafter"/>
</dbReference>
<keyword evidence="19" id="KW-0812">Transmembrane</keyword>
<organism evidence="22 23">
    <name type="scientific">Burkholderia ubonensis subsp. mesacidophila</name>
    <dbReference type="NCBI Taxonomy" id="265293"/>
    <lineage>
        <taxon>Bacteria</taxon>
        <taxon>Pseudomonadati</taxon>
        <taxon>Pseudomonadota</taxon>
        <taxon>Betaproteobacteria</taxon>
        <taxon>Burkholderiales</taxon>
        <taxon>Burkholderiaceae</taxon>
        <taxon>Burkholderia</taxon>
        <taxon>Burkholderia cepacia complex</taxon>
    </lineage>
</organism>
<dbReference type="SUPFAM" id="SSF53955">
    <property type="entry name" value="Lysozyme-like"/>
    <property type="match status" value="1"/>
</dbReference>
<keyword evidence="13 19" id="KW-0472">Membrane</keyword>
<feature type="domain" description="Glycosyl transferase family 51" evidence="21">
    <location>
        <begin position="92"/>
        <end position="267"/>
    </location>
</feature>
<evidence type="ECO:0000256" key="4">
    <source>
        <dbReference type="ARBA" id="ARBA00007739"/>
    </source>
</evidence>
<comment type="subcellular location">
    <subcellularLocation>
        <location evidence="1">Cell membrane</location>
    </subcellularLocation>
</comment>
<evidence type="ECO:0000259" key="20">
    <source>
        <dbReference type="Pfam" id="PF00905"/>
    </source>
</evidence>
<keyword evidence="19" id="KW-1133">Transmembrane helix</keyword>
<keyword evidence="15" id="KW-0961">Cell wall biogenesis/degradation</keyword>
<dbReference type="UniPathway" id="UPA00219"/>
<feature type="compositionally biased region" description="Low complexity" evidence="18">
    <location>
        <begin position="827"/>
        <end position="846"/>
    </location>
</feature>
<dbReference type="Pfam" id="PF00912">
    <property type="entry name" value="Transgly"/>
    <property type="match status" value="1"/>
</dbReference>
<evidence type="ECO:0000256" key="7">
    <source>
        <dbReference type="ARBA" id="ARBA00022670"/>
    </source>
</evidence>
<evidence type="ECO:0000256" key="10">
    <source>
        <dbReference type="ARBA" id="ARBA00022801"/>
    </source>
</evidence>
<keyword evidence="11" id="KW-0133">Cell shape</keyword>
<feature type="compositionally biased region" description="Low complexity" evidence="18">
    <location>
        <begin position="761"/>
        <end position="773"/>
    </location>
</feature>
<dbReference type="InterPro" id="IPR036950">
    <property type="entry name" value="PBP_transglycosylase"/>
</dbReference>
<dbReference type="EMBL" id="MTZU01000019">
    <property type="protein sequence ID" value="PCE33308.1"/>
    <property type="molecule type" value="Genomic_DNA"/>
</dbReference>
<evidence type="ECO:0000256" key="18">
    <source>
        <dbReference type="SAM" id="MobiDB-lite"/>
    </source>
</evidence>
<dbReference type="GO" id="GO:0008955">
    <property type="term" value="F:peptidoglycan glycosyltransferase activity"/>
    <property type="evidence" value="ECO:0007669"/>
    <property type="project" value="UniProtKB-EC"/>
</dbReference>
<evidence type="ECO:0000313" key="23">
    <source>
        <dbReference type="Proteomes" id="UP000217994"/>
    </source>
</evidence>
<evidence type="ECO:0000256" key="15">
    <source>
        <dbReference type="ARBA" id="ARBA00023316"/>
    </source>
</evidence>
<accession>A0A2A4FKX2</accession>
<evidence type="ECO:0000256" key="17">
    <source>
        <dbReference type="ARBA" id="ARBA00049902"/>
    </source>
</evidence>
<dbReference type="SUPFAM" id="SSF56601">
    <property type="entry name" value="beta-lactamase/transpeptidase-like"/>
    <property type="match status" value="1"/>
</dbReference>
<comment type="catalytic activity">
    <reaction evidence="17">
        <text>[GlcNAc-(1-&gt;4)-Mur2Ac(oyl-L-Ala-gamma-D-Glu-L-Lys-D-Ala-D-Ala)](n)-di-trans,octa-cis-undecaprenyl diphosphate + beta-D-GlcNAc-(1-&gt;4)-Mur2Ac(oyl-L-Ala-gamma-D-Glu-L-Lys-D-Ala-D-Ala)-di-trans,octa-cis-undecaprenyl diphosphate = [GlcNAc-(1-&gt;4)-Mur2Ac(oyl-L-Ala-gamma-D-Glu-L-Lys-D-Ala-D-Ala)](n+1)-di-trans,octa-cis-undecaprenyl diphosphate + di-trans,octa-cis-undecaprenyl diphosphate + H(+)</text>
        <dbReference type="Rhea" id="RHEA:23708"/>
        <dbReference type="Rhea" id="RHEA-COMP:9602"/>
        <dbReference type="Rhea" id="RHEA-COMP:9603"/>
        <dbReference type="ChEBI" id="CHEBI:15378"/>
        <dbReference type="ChEBI" id="CHEBI:58405"/>
        <dbReference type="ChEBI" id="CHEBI:60033"/>
        <dbReference type="ChEBI" id="CHEBI:78435"/>
        <dbReference type="EC" id="2.4.99.28"/>
    </reaction>
</comment>
<keyword evidence="5" id="KW-1003">Cell membrane</keyword>
<keyword evidence="8" id="KW-0328">Glycosyltransferase</keyword>
<comment type="caution">
    <text evidence="22">The sequence shown here is derived from an EMBL/GenBank/DDBJ whole genome shotgun (WGS) entry which is preliminary data.</text>
</comment>
<comment type="similarity">
    <text evidence="3">In the C-terminal section; belongs to the transpeptidase family.</text>
</comment>
<comment type="similarity">
    <text evidence="4">In the N-terminal section; belongs to the glycosyltransferase 51 family.</text>
</comment>
<evidence type="ECO:0000256" key="6">
    <source>
        <dbReference type="ARBA" id="ARBA00022645"/>
    </source>
</evidence>
<evidence type="ECO:0000256" key="8">
    <source>
        <dbReference type="ARBA" id="ARBA00022676"/>
    </source>
</evidence>
<dbReference type="PANTHER" id="PTHR32282">
    <property type="entry name" value="BINDING PROTEIN TRANSPEPTIDASE, PUTATIVE-RELATED"/>
    <property type="match status" value="1"/>
</dbReference>
<feature type="compositionally biased region" description="Low complexity" evidence="18">
    <location>
        <begin position="787"/>
        <end position="807"/>
    </location>
</feature>
<proteinExistence type="inferred from homology"/>
<dbReference type="GO" id="GO:0009002">
    <property type="term" value="F:serine-type D-Ala-D-Ala carboxypeptidase activity"/>
    <property type="evidence" value="ECO:0007669"/>
    <property type="project" value="UniProtKB-EC"/>
</dbReference>
<dbReference type="AlphaFoldDB" id="A0A2A4FKX2"/>
<dbReference type="GO" id="GO:0009252">
    <property type="term" value="P:peptidoglycan biosynthetic process"/>
    <property type="evidence" value="ECO:0007669"/>
    <property type="project" value="UniProtKB-UniPathway"/>
</dbReference>
<dbReference type="InterPro" id="IPR050396">
    <property type="entry name" value="Glycosyltr_51/Transpeptidase"/>
</dbReference>
<keyword evidence="14" id="KW-0511">Multifunctional enzyme</keyword>
<reference evidence="22 23" key="1">
    <citation type="submission" date="2017-01" db="EMBL/GenBank/DDBJ databases">
        <title>Whole-Genome Shotgun Sequencing of Two beta-Proteobacterial Species in Search of the Bulgecin Biosynthetic Cluster.</title>
        <authorList>
            <person name="Horsman M.E."/>
            <person name="Marous D.R."/>
            <person name="Li R."/>
            <person name="Oliver R.A."/>
            <person name="Byun B."/>
            <person name="Emrich S.J."/>
            <person name="Boggess B."/>
            <person name="Townsend C.A."/>
            <person name="Mobashery S."/>
        </authorList>
    </citation>
    <scope>NUCLEOTIDE SEQUENCE [LARGE SCALE GENOMIC DNA]</scope>
    <source>
        <strain evidence="22 23">ATCC 31433</strain>
    </source>
</reference>
<evidence type="ECO:0000313" key="22">
    <source>
        <dbReference type="EMBL" id="PCE33308.1"/>
    </source>
</evidence>
<dbReference type="InterPro" id="IPR012338">
    <property type="entry name" value="Beta-lactam/transpept-like"/>
</dbReference>
<evidence type="ECO:0000256" key="1">
    <source>
        <dbReference type="ARBA" id="ARBA00004236"/>
    </source>
</evidence>
<keyword evidence="6" id="KW-0121">Carboxypeptidase</keyword>
<name>A0A2A4FKX2_9BURK</name>
<dbReference type="InterPro" id="IPR001264">
    <property type="entry name" value="Glyco_trans_51"/>
</dbReference>
<keyword evidence="10" id="KW-0378">Hydrolase</keyword>
<dbReference type="Proteomes" id="UP000217994">
    <property type="component" value="Unassembled WGS sequence"/>
</dbReference>
<keyword evidence="12" id="KW-0573">Peptidoglycan synthesis</keyword>
<sequence>MSSVRDFCAKWAARAQPVAAAAAVVTAPLKRLLAAAWFHLRHPTRRGVLLAVAAVPALFVLYVLALIPFTPSIGDIRKARVDQPAQVLSADGKLLAEFKPSNREWVALKQISPHMIDALIATEDHRFYEHHGLDWRRTAGAALHTFSGSRQGGSTITQQLARNLYPDEIGRAPTLTRKLKEAITAFKIEAVYSKDQILETYLNTVPFLYNAYGVEMAARTYFDKSADELDVLDSATLVGMLKGNSYYNPVLNPERALQRRNTVLGQMVKYGKLTPATFQQLQRRALRIDFERQKEPPGPAPHFAQQLRKWLIAWADRNDYNIYSDGLIVRTTIDARLQAMATQALKQQANALQGIANGAWSGRDGCGTDNEVFRTFMREAPEYKAMQDAGKNDAAAMKALAADRNFMRALCKTKTDVQAGFLAIDPRNGQIRAWVGSRDFTAEPFDHVAQARRQPGSTFKPFVYGAAFASGMKPDDTFVDQPVEIPLKGGEIWRPNDDVPPTGKPMTLRDAIALSRNRITAQVMEKVGPAKVARLAYSMGVRDSALERVPSLALGTSPVTLKEMVASYATIANGGLYVEPQMVTRIETRQGEVLAEYAPAPPERALDAEIDKTLVDVMRDVVNRGTGASIRTRFGIRGDVAGKTGTTQDNTDGWFILMQPGLVAGAWVGFDDGRVTLRSDYWGQGAHSALPIVGEVFQRALRARLIDGKAKFDTEPAPGWLESLQDRMTGLFGGWFKSDTKTPPPAPKASRAPRPAEPEASEASAASAPEAASGGIVEEWVPASEVAASAAALSGSAASAPQAPSNGESGGNAGNGAAPSPVPAPATPDTQAPAGASGGESSPGNPRIQVSRRLP</sequence>
<dbReference type="Gene3D" id="3.40.710.10">
    <property type="entry name" value="DD-peptidase/beta-lactamase superfamily"/>
    <property type="match status" value="1"/>
</dbReference>
<feature type="transmembrane region" description="Helical" evidence="19">
    <location>
        <begin position="48"/>
        <end position="69"/>
    </location>
</feature>
<comment type="pathway">
    <text evidence="2">Cell wall biogenesis; peptidoglycan biosynthesis.</text>
</comment>
<evidence type="ECO:0000259" key="21">
    <source>
        <dbReference type="Pfam" id="PF00912"/>
    </source>
</evidence>
<dbReference type="InterPro" id="IPR001460">
    <property type="entry name" value="PCN-bd_Tpept"/>
</dbReference>
<dbReference type="GO" id="GO:0008658">
    <property type="term" value="F:penicillin binding"/>
    <property type="evidence" value="ECO:0007669"/>
    <property type="project" value="InterPro"/>
</dbReference>
<dbReference type="GO" id="GO:0071555">
    <property type="term" value="P:cell wall organization"/>
    <property type="evidence" value="ECO:0007669"/>
    <property type="project" value="UniProtKB-KW"/>
</dbReference>
<keyword evidence="9" id="KW-0808">Transferase</keyword>
<keyword evidence="7" id="KW-0645">Protease</keyword>
<evidence type="ECO:0000256" key="11">
    <source>
        <dbReference type="ARBA" id="ARBA00022960"/>
    </source>
</evidence>
<evidence type="ECO:0000256" key="19">
    <source>
        <dbReference type="SAM" id="Phobius"/>
    </source>
</evidence>
<feature type="domain" description="Penicillin-binding protein transpeptidase" evidence="20">
    <location>
        <begin position="420"/>
        <end position="652"/>
    </location>
</feature>
<feature type="region of interest" description="Disordered" evidence="18">
    <location>
        <begin position="787"/>
        <end position="855"/>
    </location>
</feature>
<evidence type="ECO:0000256" key="5">
    <source>
        <dbReference type="ARBA" id="ARBA00022475"/>
    </source>
</evidence>
<evidence type="ECO:0000256" key="9">
    <source>
        <dbReference type="ARBA" id="ARBA00022679"/>
    </source>
</evidence>
<dbReference type="GO" id="GO:0006508">
    <property type="term" value="P:proteolysis"/>
    <property type="evidence" value="ECO:0007669"/>
    <property type="project" value="UniProtKB-KW"/>
</dbReference>
<dbReference type="PANTHER" id="PTHR32282:SF11">
    <property type="entry name" value="PENICILLIN-BINDING PROTEIN 1B"/>
    <property type="match status" value="1"/>
</dbReference>